<dbReference type="PANTHER" id="PTHR22774:SF11">
    <property type="entry name" value="CHOREIN N-TERMINAL DOMAIN-CONTAINING PROTEIN"/>
    <property type="match status" value="1"/>
</dbReference>
<gene>
    <name evidence="2" type="ORF">EWB00_000965</name>
</gene>
<evidence type="ECO:0000256" key="1">
    <source>
        <dbReference type="SAM" id="MobiDB-lite"/>
    </source>
</evidence>
<dbReference type="STRING" id="6182.A0A4Z2DX05"/>
<dbReference type="PANTHER" id="PTHR22774">
    <property type="entry name" value="CHOREIN N-TERMINAL DOMAIN-CONTAINING PROTEIN"/>
    <property type="match status" value="1"/>
</dbReference>
<dbReference type="OrthoDB" id="43807at2759"/>
<keyword evidence="3" id="KW-1185">Reference proteome</keyword>
<protein>
    <submittedName>
        <fullName evidence="2">UHRF1-binding protein isoform 3</fullName>
    </submittedName>
</protein>
<comment type="caution">
    <text evidence="2">The sequence shown here is derived from an EMBL/GenBank/DDBJ whole genome shotgun (WGS) entry which is preliminary data.</text>
</comment>
<feature type="compositionally biased region" description="Low complexity" evidence="1">
    <location>
        <begin position="990"/>
        <end position="1002"/>
    </location>
</feature>
<dbReference type="EMBL" id="SKCS01000014">
    <property type="protein sequence ID" value="TNN21075.1"/>
    <property type="molecule type" value="Genomic_DNA"/>
</dbReference>
<evidence type="ECO:0000313" key="3">
    <source>
        <dbReference type="Proteomes" id="UP000311919"/>
    </source>
</evidence>
<sequence>MMSSVLKSKILKPFLKFTKNLSSNKLHMSLLKGILELEALELEENALMELLDLPTWLLLRKAHCTNVVAKIHWTKLKTHPILISIDHISIELQALDEPRLASDSPVANYRNGSGKYGFSDKVIDGVTIQVNSVFIKFFAQAFQGSVELSRFCVVSKSPNWRNCLLDLTTLILPQYDSILIFKEVSWESARIVADGLLTVLRGIPVKLITNQARVRLIMKKRLSDGALISSRIRLLLDDLLWVFTLSQVEAAIVFARSLEHSIRLASEQSKRFAADKAMRQTVTMSSSSKTQSLVNNNNSANCTSNNHTQSTVTAQNSATKRTEDYVNAVNLFHQYDVLETSYHLTISRTELHFCDETKEKIQLNPNIVPNGSIRVNLTTLSIDWYPYHLDILSELPWPGCREFHSARDNWLKGINPIHFTNGRLFSTNSSTVTDNQFVILDCGLLQTMNTSVLQSVGILRLVDITVSCVSYPKSLLKPDNSSTLFLKSSQNHKTFFSTCAANNARIQTEIPVDRNLFIGSDKLLHNLPDASPFLTVELRNHYSVDDTSSGSLPCLLFCQVNPFYINFDPDTVIWLNIFLLTLQLNLLRFQSTFLLRKNKCSLKQPNRLFDLNRYHVRFEALMPRLIFSLFDRYNRDANLSKWIGPHALVIQADQIIIQSLAAPISSHVADCLKKLLDNLQSNCSHFGANSVNTSPFNSKSVPHKSPDILMFQKLIESATELHSLLPNFDEQFWCVHCPNVWSEFLTVIDVLHPPNHPVNNDRINSSTIYRQSLIESFPLTVWSLVPINIPVSTTANNNDHQSNNSPISLIIDIDNKLNPMDSSSLSSPHVINQSIKFSLGSVDQLSTNRILLPHIIKFCITDHEKLKIPDALDQIIFMYHIYQQISYVQSHLCLNYQEFAEITKSRFTSSINPQSNHNAYHQLFYCVGFSTQRSIEFNINICHHSGGDNDMNQISSPNSTENNIDTSLLNTPNMSSTNVKFFPNKSLSSTSLSSSSSTASSAKCPNYPTPPSTAASLLPLSSQTSLRHHHSILEPSWDSLSLKAESPILSGGKLNKTIFRQSMSGRIHSTDDSPRSLVLRNDSDRCIGTADKNDGSKRSNKLLYSSSPSPKAFLTKYQTNSSISSINRKVCNSTCRDKPLQNKPFSEQNIFALNPVVNDTWTNNSSTNNISEQFSISSDLSDLQGISNSIDDWTEPFEVLSKLRSSSTNENNDILCSPRDHIIDNQYGHFHSSLNHQQCNHLRNSSSFLLGPDEIGSELLDNFSTCTSNPTETTKPVTVEMCKHSEPERNDTDQEKFRLWKISNISSVIINLTGFSCEADATNLEARFWIMFKSLRLFMKPEETFDCSITSSSCYHFGQQQNDDFVQSDYLWSIFLSFGGDPTVGLIKLNPANDNYPWLCINAILLRNWQVIIPSTIEQLIFQVWHQINIHKGIDQLNGGNSSIHNNNNSPNTSPPKRSIRLLLKQGSLTLKLASNTKEDLEQLKLFKELFLQQGLIIELTKNGIFQITSDQCTMNIEEFSTTGSTSDDHYLHDNKSLSSYTAINTSNTFHNILINRYASENKLLKDKIDALTIELMKYKLLHND</sequence>
<organism evidence="2 3">
    <name type="scientific">Schistosoma japonicum</name>
    <name type="common">Blood fluke</name>
    <dbReference type="NCBI Taxonomy" id="6182"/>
    <lineage>
        <taxon>Eukaryota</taxon>
        <taxon>Metazoa</taxon>
        <taxon>Spiralia</taxon>
        <taxon>Lophotrochozoa</taxon>
        <taxon>Platyhelminthes</taxon>
        <taxon>Trematoda</taxon>
        <taxon>Digenea</taxon>
        <taxon>Strigeidida</taxon>
        <taxon>Schistosomatoidea</taxon>
        <taxon>Schistosomatidae</taxon>
        <taxon>Schistosoma</taxon>
    </lineage>
</organism>
<dbReference type="Proteomes" id="UP000311919">
    <property type="component" value="Unassembled WGS sequence"/>
</dbReference>
<evidence type="ECO:0000313" key="2">
    <source>
        <dbReference type="EMBL" id="TNN21075.1"/>
    </source>
</evidence>
<accession>A0A4Z2DX05</accession>
<dbReference type="InterPro" id="IPR026728">
    <property type="entry name" value="BLTP3A/B"/>
</dbReference>
<name>A0A4Z2DX05_SCHJA</name>
<dbReference type="Pfam" id="PF24917">
    <property type="entry name" value="BLTP3A_B"/>
    <property type="match status" value="1"/>
</dbReference>
<reference evidence="2 3" key="1">
    <citation type="submission" date="2019-03" db="EMBL/GenBank/DDBJ databases">
        <title>An improved genome assembly of the fluke Schistosoma japonicum.</title>
        <authorList>
            <person name="Hu W."/>
            <person name="Luo F."/>
            <person name="Yin M."/>
            <person name="Mo X."/>
            <person name="Sun C."/>
            <person name="Wu Q."/>
            <person name="Zhu B."/>
            <person name="Xiang M."/>
            <person name="Wang J."/>
            <person name="Wang Y."/>
            <person name="Zhang T."/>
            <person name="Xu B."/>
            <person name="Zheng H."/>
            <person name="Feng Z."/>
        </authorList>
    </citation>
    <scope>NUCLEOTIDE SEQUENCE [LARGE SCALE GENOMIC DNA]</scope>
    <source>
        <strain evidence="2">HuSjv2</strain>
        <tissue evidence="2">Worms</tissue>
    </source>
</reference>
<proteinExistence type="predicted"/>
<feature type="region of interest" description="Disordered" evidence="1">
    <location>
        <begin position="990"/>
        <end position="1016"/>
    </location>
</feature>